<accession>T1JJM8</accession>
<feature type="transmembrane region" description="Helical" evidence="8">
    <location>
        <begin position="275"/>
        <end position="295"/>
    </location>
</feature>
<comment type="subcellular location">
    <subcellularLocation>
        <location evidence="1">Membrane</location>
        <topology evidence="1">Multi-pass membrane protein</topology>
    </subcellularLocation>
</comment>
<evidence type="ECO:0000256" key="6">
    <source>
        <dbReference type="ARBA" id="ARBA00023136"/>
    </source>
</evidence>
<evidence type="ECO:0000256" key="7">
    <source>
        <dbReference type="ARBA" id="ARBA00039668"/>
    </source>
</evidence>
<evidence type="ECO:0000256" key="8">
    <source>
        <dbReference type="SAM" id="Phobius"/>
    </source>
</evidence>
<dbReference type="OMA" id="KIMTQHY"/>
<dbReference type="GO" id="GO:0000139">
    <property type="term" value="C:Golgi membrane"/>
    <property type="evidence" value="ECO:0007669"/>
    <property type="project" value="TreeGrafter"/>
</dbReference>
<dbReference type="PhylomeDB" id="T1JJM8"/>
<sequence length="440" mass="49298">MLRSTVILWSLVSIFVAFVFWISSVLPSLVSESDRSLIVRLCLNLLGYATILVPGYLLLQYVKRRNGLSDQSGRYSSLIRSCFVGGGGGGGNECDKSRNNSENEIAERSTIQRARILSLCALGLGASYLVWGFLQEKIMTTDYVTNDGATTRYSDSQFLVFVNRILALALSGCGVLLTAQHVRHNHTMPLYKYSYCSLSNVMSSWCQYEALKYVSFPIQVLTKACKVIPVMAMGKIVSKKTYEYYEYGTALFISVGMTMFLFGSTEERQHATETTFAGLVILFGYIVFDSFTSNWQHALFARYEMSWVQMMCGVNLFSCLFTSVSLLQQGGFVSSFRFMHDCPRFVVDIFVLSICSAVGQMFVFYTISQFGAVVFAYIMTFRQCLAVLLSCLVYKHPVDTFGVFGITFVFIAVFLRTFCNQRASKAKKSLVLDAAVVSRV</sequence>
<dbReference type="PANTHER" id="PTHR10778:SF13">
    <property type="entry name" value="ADENOSINE 3'-PHOSPHO 5'-PHOSPHOSULFATE TRANSPORTER 1"/>
    <property type="match status" value="1"/>
</dbReference>
<dbReference type="Pfam" id="PF08449">
    <property type="entry name" value="UAA"/>
    <property type="match status" value="1"/>
</dbReference>
<feature type="transmembrane region" description="Helical" evidence="8">
    <location>
        <begin position="7"/>
        <end position="26"/>
    </location>
</feature>
<feature type="transmembrane region" description="Helical" evidence="8">
    <location>
        <begin position="38"/>
        <end position="59"/>
    </location>
</feature>
<feature type="transmembrane region" description="Helical" evidence="8">
    <location>
        <begin position="307"/>
        <end position="327"/>
    </location>
</feature>
<keyword evidence="5 8" id="KW-1133">Transmembrane helix</keyword>
<dbReference type="HOGENOM" id="CLU_036019_3_1_1"/>
<dbReference type="Proteomes" id="UP000014500">
    <property type="component" value="Unassembled WGS sequence"/>
</dbReference>
<evidence type="ECO:0000256" key="5">
    <source>
        <dbReference type="ARBA" id="ARBA00022989"/>
    </source>
</evidence>
<reference evidence="9" key="2">
    <citation type="submission" date="2015-02" db="UniProtKB">
        <authorList>
            <consortium name="EnsemblMetazoa"/>
        </authorList>
    </citation>
    <scope>IDENTIFICATION</scope>
</reference>
<dbReference type="AlphaFoldDB" id="T1JJM8"/>
<dbReference type="GO" id="GO:0046964">
    <property type="term" value="F:3'-phosphoadenosine 5'-phosphosulfate transmembrane transporter activity"/>
    <property type="evidence" value="ECO:0007669"/>
    <property type="project" value="TreeGrafter"/>
</dbReference>
<name>T1JJM8_STRMM</name>
<keyword evidence="6 8" id="KW-0472">Membrane</keyword>
<dbReference type="GO" id="GO:0005789">
    <property type="term" value="C:endoplasmic reticulum membrane"/>
    <property type="evidence" value="ECO:0007669"/>
    <property type="project" value="TreeGrafter"/>
</dbReference>
<evidence type="ECO:0000256" key="2">
    <source>
        <dbReference type="ARBA" id="ARBA00010694"/>
    </source>
</evidence>
<evidence type="ECO:0000313" key="10">
    <source>
        <dbReference type="Proteomes" id="UP000014500"/>
    </source>
</evidence>
<feature type="transmembrane region" description="Helical" evidence="8">
    <location>
        <begin position="347"/>
        <end position="367"/>
    </location>
</feature>
<feature type="transmembrane region" description="Helical" evidence="8">
    <location>
        <begin position="374"/>
        <end position="395"/>
    </location>
</feature>
<organism evidence="9 10">
    <name type="scientific">Strigamia maritima</name>
    <name type="common">European centipede</name>
    <name type="synonym">Geophilus maritimus</name>
    <dbReference type="NCBI Taxonomy" id="126957"/>
    <lineage>
        <taxon>Eukaryota</taxon>
        <taxon>Metazoa</taxon>
        <taxon>Ecdysozoa</taxon>
        <taxon>Arthropoda</taxon>
        <taxon>Myriapoda</taxon>
        <taxon>Chilopoda</taxon>
        <taxon>Pleurostigmophora</taxon>
        <taxon>Geophilomorpha</taxon>
        <taxon>Linotaeniidae</taxon>
        <taxon>Strigamia</taxon>
    </lineage>
</organism>
<dbReference type="STRING" id="126957.T1JJM8"/>
<dbReference type="EnsemblMetazoa" id="SMAR014058-RA">
    <property type="protein sequence ID" value="SMAR014058-PA"/>
    <property type="gene ID" value="SMAR014058"/>
</dbReference>
<evidence type="ECO:0000256" key="4">
    <source>
        <dbReference type="ARBA" id="ARBA00022692"/>
    </source>
</evidence>
<dbReference type="InterPro" id="IPR013657">
    <property type="entry name" value="SCL35B1-4/HUT1"/>
</dbReference>
<dbReference type="EMBL" id="JH432211">
    <property type="status" value="NOT_ANNOTATED_CDS"/>
    <property type="molecule type" value="Genomic_DNA"/>
</dbReference>
<feature type="transmembrane region" description="Helical" evidence="8">
    <location>
        <begin position="401"/>
        <end position="419"/>
    </location>
</feature>
<dbReference type="PANTHER" id="PTHR10778">
    <property type="entry name" value="SOLUTE CARRIER FAMILY 35 MEMBER B"/>
    <property type="match status" value="1"/>
</dbReference>
<feature type="transmembrane region" description="Helical" evidence="8">
    <location>
        <begin position="244"/>
        <end position="263"/>
    </location>
</feature>
<evidence type="ECO:0000313" key="9">
    <source>
        <dbReference type="EnsemblMetazoa" id="SMAR014058-PA"/>
    </source>
</evidence>
<feature type="transmembrane region" description="Helical" evidence="8">
    <location>
        <begin position="116"/>
        <end position="134"/>
    </location>
</feature>
<protein>
    <recommendedName>
        <fullName evidence="7">Adenosine 3'-phospho 5'-phosphosulfate transporter 1</fullName>
    </recommendedName>
</protein>
<reference evidence="10" key="1">
    <citation type="submission" date="2011-05" db="EMBL/GenBank/DDBJ databases">
        <authorList>
            <person name="Richards S.R."/>
            <person name="Qu J."/>
            <person name="Jiang H."/>
            <person name="Jhangiani S.N."/>
            <person name="Agravi P."/>
            <person name="Goodspeed R."/>
            <person name="Gross S."/>
            <person name="Mandapat C."/>
            <person name="Jackson L."/>
            <person name="Mathew T."/>
            <person name="Pu L."/>
            <person name="Thornton R."/>
            <person name="Saada N."/>
            <person name="Wilczek-Boney K.B."/>
            <person name="Lee S."/>
            <person name="Kovar C."/>
            <person name="Wu Y."/>
            <person name="Scherer S.E."/>
            <person name="Worley K.C."/>
            <person name="Muzny D.M."/>
            <person name="Gibbs R."/>
        </authorList>
    </citation>
    <scope>NUCLEOTIDE SEQUENCE</scope>
    <source>
        <strain evidence="10">Brora</strain>
    </source>
</reference>
<dbReference type="eggNOG" id="KOG1581">
    <property type="taxonomic scope" value="Eukaryota"/>
</dbReference>
<feature type="transmembrane region" description="Helical" evidence="8">
    <location>
        <begin position="158"/>
        <end position="179"/>
    </location>
</feature>
<keyword evidence="3" id="KW-0813">Transport</keyword>
<evidence type="ECO:0000256" key="3">
    <source>
        <dbReference type="ARBA" id="ARBA00022448"/>
    </source>
</evidence>
<keyword evidence="10" id="KW-1185">Reference proteome</keyword>
<proteinExistence type="inferred from homology"/>
<evidence type="ECO:0000256" key="1">
    <source>
        <dbReference type="ARBA" id="ARBA00004141"/>
    </source>
</evidence>
<comment type="similarity">
    <text evidence="2">Belongs to the nucleotide-sugar transporter family. SLC35B subfamily.</text>
</comment>
<keyword evidence="4 8" id="KW-0812">Transmembrane</keyword>